<dbReference type="Proteomes" id="UP001313282">
    <property type="component" value="Unassembled WGS sequence"/>
</dbReference>
<sequence>MEKLLDKLNRHDTNLLKDKDGDIHPIKPSKRATWGPMPHLLDGGRPIRIGLIGCGEIAQVAHIPTLTFLSEKFTITYLCDINADALAFCASRCSSSPPPKTTQNAEELCRSEDVDAVFICSSDASHITHGVAALVAGKHVFIEKPLALCQADIRTLKSLEKDINKGRVFVGYMRRYASAFSDALKAVGRVDEIRYVKVRDIICPNSIFVNQSGTFPKKFGIPEEYLKELTENEEGIIKSALVDDMGLAVTPKRKAMLRLLGGLGSHDLSAMRELLGMPRGVLGARLDPQMWTVLFDYPNFAVTYESGFNNIPLFDASIEIFTDNKVVTIKYDTPYVKGLPTTIVIREKVGDGTGYQERVLRSSYEDPYTKQMKEWWECMVNGKEIKTTIEDAALELDLFKMILRAAD</sequence>
<dbReference type="PANTHER" id="PTHR42840:SF7">
    <property type="entry name" value="BINDING ROSSMANN FOLD OXIDOREDUCTASE, PUTATIVE (AFU_ORTHOLOGUE AFUA_4G10190)-RELATED"/>
    <property type="match status" value="1"/>
</dbReference>
<name>A0AAN8MXA5_9PEZI</name>
<evidence type="ECO:0000259" key="1">
    <source>
        <dbReference type="Pfam" id="PF01408"/>
    </source>
</evidence>
<dbReference type="AlphaFoldDB" id="A0AAN8MXA5"/>
<dbReference type="InterPro" id="IPR000683">
    <property type="entry name" value="Gfo/Idh/MocA-like_OxRdtase_N"/>
</dbReference>
<dbReference type="InterPro" id="IPR036291">
    <property type="entry name" value="NAD(P)-bd_dom_sf"/>
</dbReference>
<dbReference type="Gene3D" id="3.40.50.720">
    <property type="entry name" value="NAD(P)-binding Rossmann-like Domain"/>
    <property type="match status" value="1"/>
</dbReference>
<comment type="caution">
    <text evidence="2">The sequence shown here is derived from an EMBL/GenBank/DDBJ whole genome shotgun (WGS) entry which is preliminary data.</text>
</comment>
<evidence type="ECO:0000313" key="3">
    <source>
        <dbReference type="Proteomes" id="UP001313282"/>
    </source>
</evidence>
<dbReference type="GO" id="GO:0000166">
    <property type="term" value="F:nucleotide binding"/>
    <property type="evidence" value="ECO:0007669"/>
    <property type="project" value="InterPro"/>
</dbReference>
<dbReference type="Gene3D" id="3.30.360.10">
    <property type="entry name" value="Dihydrodipicolinate Reductase, domain 2"/>
    <property type="match status" value="1"/>
</dbReference>
<keyword evidence="3" id="KW-1185">Reference proteome</keyword>
<evidence type="ECO:0000313" key="2">
    <source>
        <dbReference type="EMBL" id="KAK6344753.1"/>
    </source>
</evidence>
<dbReference type="GO" id="GO:0005737">
    <property type="term" value="C:cytoplasm"/>
    <property type="evidence" value="ECO:0007669"/>
    <property type="project" value="TreeGrafter"/>
</dbReference>
<feature type="domain" description="Gfo/Idh/MocA-like oxidoreductase N-terminal" evidence="1">
    <location>
        <begin position="47"/>
        <end position="171"/>
    </location>
</feature>
<dbReference type="GO" id="GO:0006740">
    <property type="term" value="P:NADPH regeneration"/>
    <property type="evidence" value="ECO:0007669"/>
    <property type="project" value="TreeGrafter"/>
</dbReference>
<protein>
    <recommendedName>
        <fullName evidence="1">Gfo/Idh/MocA-like oxidoreductase N-terminal domain-containing protein</fullName>
    </recommendedName>
</protein>
<dbReference type="Pfam" id="PF01408">
    <property type="entry name" value="GFO_IDH_MocA"/>
    <property type="match status" value="1"/>
</dbReference>
<dbReference type="SUPFAM" id="SSF51735">
    <property type="entry name" value="NAD(P)-binding Rossmann-fold domains"/>
    <property type="match status" value="1"/>
</dbReference>
<accession>A0AAN8MXA5</accession>
<gene>
    <name evidence="2" type="ORF">TWF718_006710</name>
</gene>
<dbReference type="PANTHER" id="PTHR42840">
    <property type="entry name" value="NAD(P)-BINDING ROSSMANN-FOLD SUPERFAMILY PROTEIN-RELATED"/>
    <property type="match status" value="1"/>
</dbReference>
<dbReference type="EMBL" id="JAVHNR010000004">
    <property type="protein sequence ID" value="KAK6344753.1"/>
    <property type="molecule type" value="Genomic_DNA"/>
</dbReference>
<reference evidence="2 3" key="1">
    <citation type="submission" date="2019-10" db="EMBL/GenBank/DDBJ databases">
        <authorList>
            <person name="Palmer J.M."/>
        </authorList>
    </citation>
    <scope>NUCLEOTIDE SEQUENCE [LARGE SCALE GENOMIC DNA]</scope>
    <source>
        <strain evidence="2 3">TWF718</strain>
    </source>
</reference>
<dbReference type="GO" id="GO:0016491">
    <property type="term" value="F:oxidoreductase activity"/>
    <property type="evidence" value="ECO:0007669"/>
    <property type="project" value="TreeGrafter"/>
</dbReference>
<proteinExistence type="predicted"/>
<organism evidence="2 3">
    <name type="scientific">Orbilia javanica</name>
    <dbReference type="NCBI Taxonomy" id="47235"/>
    <lineage>
        <taxon>Eukaryota</taxon>
        <taxon>Fungi</taxon>
        <taxon>Dikarya</taxon>
        <taxon>Ascomycota</taxon>
        <taxon>Pezizomycotina</taxon>
        <taxon>Orbiliomycetes</taxon>
        <taxon>Orbiliales</taxon>
        <taxon>Orbiliaceae</taxon>
        <taxon>Orbilia</taxon>
    </lineage>
</organism>